<dbReference type="InterPro" id="IPR002912">
    <property type="entry name" value="ACT_dom"/>
</dbReference>
<evidence type="ECO:0000256" key="2">
    <source>
        <dbReference type="ARBA" id="ARBA00010122"/>
    </source>
</evidence>
<evidence type="ECO:0000256" key="7">
    <source>
        <dbReference type="ARBA" id="ARBA00047872"/>
    </source>
</evidence>
<dbReference type="GO" id="GO:0009088">
    <property type="term" value="P:threonine biosynthetic process"/>
    <property type="evidence" value="ECO:0007669"/>
    <property type="project" value="UniProtKB-UniPathway"/>
</dbReference>
<dbReference type="Pfam" id="PF00696">
    <property type="entry name" value="AA_kinase"/>
    <property type="match status" value="1"/>
</dbReference>
<keyword evidence="3 9" id="KW-0808">Transferase</keyword>
<accession>A0A1F6EBI3</accession>
<feature type="domain" description="ACT" evidence="11">
    <location>
        <begin position="318"/>
        <end position="384"/>
    </location>
</feature>
<dbReference type="PANTHER" id="PTHR21499">
    <property type="entry name" value="ASPARTATE KINASE"/>
    <property type="match status" value="1"/>
</dbReference>
<evidence type="ECO:0000256" key="10">
    <source>
        <dbReference type="RuleBase" id="RU004249"/>
    </source>
</evidence>
<evidence type="ECO:0000256" key="9">
    <source>
        <dbReference type="RuleBase" id="RU003448"/>
    </source>
</evidence>
<dbReference type="GO" id="GO:0005829">
    <property type="term" value="C:cytosol"/>
    <property type="evidence" value="ECO:0007669"/>
    <property type="project" value="TreeGrafter"/>
</dbReference>
<evidence type="ECO:0000256" key="6">
    <source>
        <dbReference type="ARBA" id="ARBA00022840"/>
    </source>
</evidence>
<dbReference type="InterPro" id="IPR018042">
    <property type="entry name" value="Aspartate_kinase_CS"/>
</dbReference>
<feature type="domain" description="ACT" evidence="11">
    <location>
        <begin position="389"/>
        <end position="462"/>
    </location>
</feature>
<evidence type="ECO:0000256" key="3">
    <source>
        <dbReference type="ARBA" id="ARBA00022679"/>
    </source>
</evidence>
<evidence type="ECO:0000256" key="1">
    <source>
        <dbReference type="ARBA" id="ARBA00004766"/>
    </source>
</evidence>
<gene>
    <name evidence="12" type="ORF">A3F27_01745</name>
</gene>
<dbReference type="EMBL" id="MFLP01000018">
    <property type="protein sequence ID" value="OGG70971.1"/>
    <property type="molecule type" value="Genomic_DNA"/>
</dbReference>
<dbReference type="PIRSF" id="PIRSF000726">
    <property type="entry name" value="Asp_kin"/>
    <property type="match status" value="1"/>
</dbReference>
<dbReference type="UniPathway" id="UPA00034">
    <property type="reaction ID" value="UER00015"/>
</dbReference>
<dbReference type="Proteomes" id="UP000176689">
    <property type="component" value="Unassembled WGS sequence"/>
</dbReference>
<dbReference type="CDD" id="cd04243">
    <property type="entry name" value="AAK_AK-HSDH-like"/>
    <property type="match status" value="1"/>
</dbReference>
<organism evidence="12 13">
    <name type="scientific">Candidatus Kaiserbacteria bacterium RIFCSPHIGHO2_12_FULL_53_13</name>
    <dbReference type="NCBI Taxonomy" id="1798502"/>
    <lineage>
        <taxon>Bacteria</taxon>
        <taxon>Candidatus Kaiseribacteriota</taxon>
    </lineage>
</organism>
<dbReference type="GO" id="GO:0004072">
    <property type="term" value="F:aspartate kinase activity"/>
    <property type="evidence" value="ECO:0007669"/>
    <property type="project" value="UniProtKB-EC"/>
</dbReference>
<comment type="pathway">
    <text evidence="10">Amino-acid biosynthesis; L-threonine biosynthesis; L-threonine from L-aspartate: step 1/5.</text>
</comment>
<comment type="similarity">
    <text evidence="2 9">Belongs to the aspartokinase family.</text>
</comment>
<name>A0A1F6EBI3_9BACT</name>
<comment type="pathway">
    <text evidence="1 10">Amino-acid biosynthesis; L-lysine biosynthesis via DAP pathway; (S)-tetrahydrodipicolinate from L-aspartate: step 1/4.</text>
</comment>
<comment type="caution">
    <text evidence="12">The sequence shown here is derived from an EMBL/GenBank/DDBJ whole genome shotgun (WGS) entry which is preliminary data.</text>
</comment>
<dbReference type="PROSITE" id="PS51671">
    <property type="entry name" value="ACT"/>
    <property type="match status" value="2"/>
</dbReference>
<reference evidence="12 13" key="1">
    <citation type="journal article" date="2016" name="Nat. Commun.">
        <title>Thousands of microbial genomes shed light on interconnected biogeochemical processes in an aquifer system.</title>
        <authorList>
            <person name="Anantharaman K."/>
            <person name="Brown C.T."/>
            <person name="Hug L.A."/>
            <person name="Sharon I."/>
            <person name="Castelle C.J."/>
            <person name="Probst A.J."/>
            <person name="Thomas B.C."/>
            <person name="Singh A."/>
            <person name="Wilkins M.J."/>
            <person name="Karaoz U."/>
            <person name="Brodie E.L."/>
            <person name="Williams K.H."/>
            <person name="Hubbard S.S."/>
            <person name="Banfield J.F."/>
        </authorList>
    </citation>
    <scope>NUCLEOTIDE SEQUENCE [LARGE SCALE GENOMIC DNA]</scope>
</reference>
<sequence length="462" mass="50881">MKKISKTIVMKFGGTSVASHDAVMSLVGIVKRLREKRPVLVVSAVSGVTEALLALPRATEKELGKQIAAIRKTHLKLVQELFKDKRARAEVMDYVDEQLKKVRTLSRKENVFPKDKDELVSYGEVMSSFMISRVLRSHKIAAEQIVATHMIVTDDAFTQAEFLPNETRKKTRDILYPLIEQKVVPVITGFIGATEDGRVTTLGRGGSDYSASIIGHCLDSDEVQIWTDVDGVFTADPRVVKNAVLIPEISYKEASEMASFGAKVLHPRTIKPAIEKKIPIRVVNTFNTECPGTLISSHHTGVGLKAIAFKRNVILINIYSNAMLFSRGFLARVFGIFAQQHISIDLVSVSEVSISVTLDNSGQLDSAIEQLKEFSTVSVYRDGFGVVSLIGEKILSRPGLMSDVFSLFQKNRVHLQMISMGASDINVSLVIPSPDIVLAVTLIHNHFLGADNAPENATRLKE</sequence>
<dbReference type="InterPro" id="IPR005260">
    <property type="entry name" value="Asp_kin_monofn"/>
</dbReference>
<dbReference type="Pfam" id="PF22468">
    <property type="entry name" value="ACT_9"/>
    <property type="match status" value="1"/>
</dbReference>
<protein>
    <recommendedName>
        <fullName evidence="9">Aspartokinase</fullName>
        <ecNumber evidence="9">2.7.2.4</ecNumber>
    </recommendedName>
</protein>
<dbReference type="CDD" id="cd04892">
    <property type="entry name" value="ACT_AK-like_2"/>
    <property type="match status" value="1"/>
</dbReference>
<dbReference type="InterPro" id="IPR045865">
    <property type="entry name" value="ACT-like_dom_sf"/>
</dbReference>
<feature type="binding site" evidence="8">
    <location>
        <position position="124"/>
    </location>
    <ligand>
        <name>substrate</name>
    </ligand>
</feature>
<dbReference type="GO" id="GO:0009090">
    <property type="term" value="P:homoserine biosynthetic process"/>
    <property type="evidence" value="ECO:0007669"/>
    <property type="project" value="TreeGrafter"/>
</dbReference>
<dbReference type="UniPathway" id="UPA00050">
    <property type="reaction ID" value="UER00461"/>
</dbReference>
<feature type="binding site" evidence="8">
    <location>
        <position position="49"/>
    </location>
    <ligand>
        <name>substrate</name>
    </ligand>
</feature>
<dbReference type="UniPathway" id="UPA00051">
    <property type="reaction ID" value="UER00462"/>
</dbReference>
<dbReference type="SUPFAM" id="SSF53633">
    <property type="entry name" value="Carbamate kinase-like"/>
    <property type="match status" value="1"/>
</dbReference>
<evidence type="ECO:0000313" key="12">
    <source>
        <dbReference type="EMBL" id="OGG70971.1"/>
    </source>
</evidence>
<feature type="binding site" evidence="8">
    <location>
        <begin position="227"/>
        <end position="228"/>
    </location>
    <ligand>
        <name>ATP</name>
        <dbReference type="ChEBI" id="CHEBI:30616"/>
    </ligand>
</feature>
<feature type="binding site" evidence="8">
    <location>
        <begin position="11"/>
        <end position="14"/>
    </location>
    <ligand>
        <name>ATP</name>
        <dbReference type="ChEBI" id="CHEBI:30616"/>
    </ligand>
</feature>
<feature type="binding site" evidence="8">
    <location>
        <begin position="263"/>
        <end position="264"/>
    </location>
    <ligand>
        <name>ATP</name>
        <dbReference type="ChEBI" id="CHEBI:30616"/>
    </ligand>
</feature>
<dbReference type="Gene3D" id="3.40.1160.10">
    <property type="entry name" value="Acetylglutamate kinase-like"/>
    <property type="match status" value="1"/>
</dbReference>
<dbReference type="Gene3D" id="1.20.120.1320">
    <property type="entry name" value="Aspartokinase, catalytic domain"/>
    <property type="match status" value="1"/>
</dbReference>
<proteinExistence type="inferred from homology"/>
<dbReference type="InterPro" id="IPR042199">
    <property type="entry name" value="AsparK_Bifunc_asparK/hSer_DH"/>
</dbReference>
<evidence type="ECO:0000256" key="5">
    <source>
        <dbReference type="ARBA" id="ARBA00022777"/>
    </source>
</evidence>
<dbReference type="PROSITE" id="PS00324">
    <property type="entry name" value="ASPARTOKINASE"/>
    <property type="match status" value="1"/>
</dbReference>
<dbReference type="InterPro" id="IPR001048">
    <property type="entry name" value="Asp/Glu/Uridylate_kinase"/>
</dbReference>
<dbReference type="EC" id="2.7.2.4" evidence="9"/>
<dbReference type="SUPFAM" id="SSF55021">
    <property type="entry name" value="ACT-like"/>
    <property type="match status" value="2"/>
</dbReference>
<dbReference type="PANTHER" id="PTHR21499:SF59">
    <property type="entry name" value="ASPARTOKINASE"/>
    <property type="match status" value="1"/>
</dbReference>
<evidence type="ECO:0000313" key="13">
    <source>
        <dbReference type="Proteomes" id="UP000176689"/>
    </source>
</evidence>
<evidence type="ECO:0000256" key="4">
    <source>
        <dbReference type="ARBA" id="ARBA00022741"/>
    </source>
</evidence>
<keyword evidence="5 9" id="KW-0418">Kinase</keyword>
<comment type="catalytic activity">
    <reaction evidence="7 9">
        <text>L-aspartate + ATP = 4-phospho-L-aspartate + ADP</text>
        <dbReference type="Rhea" id="RHEA:23776"/>
        <dbReference type="ChEBI" id="CHEBI:29991"/>
        <dbReference type="ChEBI" id="CHEBI:30616"/>
        <dbReference type="ChEBI" id="CHEBI:57535"/>
        <dbReference type="ChEBI" id="CHEBI:456216"/>
        <dbReference type="EC" id="2.7.2.4"/>
    </reaction>
</comment>
<comment type="pathway">
    <text evidence="10">Amino-acid biosynthesis; L-methionine biosynthesis via de novo pathway; L-homoserine from L-aspartate: step 1/3.</text>
</comment>
<dbReference type="GO" id="GO:0005524">
    <property type="term" value="F:ATP binding"/>
    <property type="evidence" value="ECO:0007669"/>
    <property type="project" value="UniProtKB-KW"/>
</dbReference>
<dbReference type="NCBIfam" id="TIGR00657">
    <property type="entry name" value="asp_kinases"/>
    <property type="match status" value="1"/>
</dbReference>
<dbReference type="AlphaFoldDB" id="A0A1F6EBI3"/>
<dbReference type="InterPro" id="IPR036393">
    <property type="entry name" value="AceGlu_kinase-like_sf"/>
</dbReference>
<keyword evidence="6 8" id="KW-0067">ATP-binding</keyword>
<dbReference type="InterPro" id="IPR001341">
    <property type="entry name" value="Asp_kinase"/>
</dbReference>
<dbReference type="InterPro" id="IPR054352">
    <property type="entry name" value="ACT_Aspartokinase"/>
</dbReference>
<dbReference type="GO" id="GO:0009089">
    <property type="term" value="P:lysine biosynthetic process via diaminopimelate"/>
    <property type="evidence" value="ECO:0007669"/>
    <property type="project" value="UniProtKB-UniPathway"/>
</dbReference>
<feature type="binding site" evidence="8">
    <location>
        <position position="238"/>
    </location>
    <ligand>
        <name>ATP</name>
        <dbReference type="ChEBI" id="CHEBI:30616"/>
    </ligand>
</feature>
<keyword evidence="4 8" id="KW-0547">Nucleotide-binding</keyword>
<dbReference type="Gene3D" id="3.30.70.260">
    <property type="match status" value="2"/>
</dbReference>
<evidence type="ECO:0000256" key="8">
    <source>
        <dbReference type="PIRSR" id="PIRSR000726-1"/>
    </source>
</evidence>
<keyword evidence="10" id="KW-0028">Amino-acid biosynthesis</keyword>
<evidence type="ECO:0000259" key="11">
    <source>
        <dbReference type="PROSITE" id="PS51671"/>
    </source>
</evidence>